<dbReference type="InterPro" id="IPR026564">
    <property type="entry name" value="Transcrip_reg_TACO1-like_dom3"/>
</dbReference>
<dbReference type="AlphaFoldDB" id="X1IPS3"/>
<evidence type="ECO:0000259" key="8">
    <source>
        <dbReference type="Pfam" id="PF20772"/>
    </source>
</evidence>
<dbReference type="InterPro" id="IPR017856">
    <property type="entry name" value="Integrase-like_N"/>
</dbReference>
<keyword evidence="5" id="KW-0238">DNA-binding</keyword>
<dbReference type="InterPro" id="IPR002876">
    <property type="entry name" value="Transcrip_reg_TACO1-like"/>
</dbReference>
<dbReference type="GO" id="GO:0005739">
    <property type="term" value="C:mitochondrion"/>
    <property type="evidence" value="ECO:0007669"/>
    <property type="project" value="UniProtKB-SubCell"/>
</dbReference>
<evidence type="ECO:0000256" key="3">
    <source>
        <dbReference type="ARBA" id="ARBA00022490"/>
    </source>
</evidence>
<dbReference type="FunFam" id="1.10.10.200:FF:000002">
    <property type="entry name" value="Probable transcriptional regulatory protein CLM62_37755"/>
    <property type="match status" value="1"/>
</dbReference>
<dbReference type="Pfam" id="PF20772">
    <property type="entry name" value="TACO1_YebC_N"/>
    <property type="match status" value="1"/>
</dbReference>
<dbReference type="GO" id="GO:0003677">
    <property type="term" value="F:DNA binding"/>
    <property type="evidence" value="ECO:0007669"/>
    <property type="project" value="UniProtKB-KW"/>
</dbReference>
<dbReference type="Gene3D" id="3.30.70.980">
    <property type="match status" value="2"/>
</dbReference>
<dbReference type="HAMAP" id="MF_00693">
    <property type="entry name" value="Transcrip_reg_TACO1"/>
    <property type="match status" value="1"/>
</dbReference>
<evidence type="ECO:0000313" key="9">
    <source>
        <dbReference type="EMBL" id="GAH59523.1"/>
    </source>
</evidence>
<gene>
    <name evidence="9" type="ORF">S03H2_34944</name>
</gene>
<dbReference type="SUPFAM" id="SSF75625">
    <property type="entry name" value="YebC-like"/>
    <property type="match status" value="1"/>
</dbReference>
<reference evidence="9" key="1">
    <citation type="journal article" date="2014" name="Front. Microbiol.">
        <title>High frequency of phylogenetically diverse reductive dehalogenase-homologous genes in deep subseafloor sedimentary metagenomes.</title>
        <authorList>
            <person name="Kawai M."/>
            <person name="Futagami T."/>
            <person name="Toyoda A."/>
            <person name="Takaki Y."/>
            <person name="Nishi S."/>
            <person name="Hori S."/>
            <person name="Arai W."/>
            <person name="Tsubouchi T."/>
            <person name="Morono Y."/>
            <person name="Uchiyama I."/>
            <person name="Ito T."/>
            <person name="Fujiyama A."/>
            <person name="Inagaki F."/>
            <person name="Takami H."/>
        </authorList>
    </citation>
    <scope>NUCLEOTIDE SEQUENCE</scope>
    <source>
        <strain evidence="9">Expedition CK06-06</strain>
    </source>
</reference>
<comment type="caution">
    <text evidence="9">The sequence shown here is derived from an EMBL/GenBank/DDBJ whole genome shotgun (WGS) entry which is preliminary data.</text>
</comment>
<evidence type="ECO:0000256" key="2">
    <source>
        <dbReference type="ARBA" id="ARBA00008724"/>
    </source>
</evidence>
<evidence type="ECO:0000256" key="5">
    <source>
        <dbReference type="ARBA" id="ARBA00023125"/>
    </source>
</evidence>
<proteinExistence type="inferred from homology"/>
<evidence type="ECO:0000259" key="7">
    <source>
        <dbReference type="Pfam" id="PF01709"/>
    </source>
</evidence>
<feature type="domain" description="TACO1/YebC-like N-terminal" evidence="8">
    <location>
        <begin position="5"/>
        <end position="75"/>
    </location>
</feature>
<dbReference type="NCBIfam" id="NF009044">
    <property type="entry name" value="PRK12378.1"/>
    <property type="match status" value="1"/>
</dbReference>
<comment type="subcellular location">
    <subcellularLocation>
        <location evidence="1">Mitochondrion</location>
    </subcellularLocation>
</comment>
<dbReference type="NCBIfam" id="NF001030">
    <property type="entry name" value="PRK00110.1"/>
    <property type="match status" value="1"/>
</dbReference>
<dbReference type="NCBIfam" id="TIGR01033">
    <property type="entry name" value="YebC/PmpR family DNA-binding transcriptional regulator"/>
    <property type="match status" value="1"/>
</dbReference>
<evidence type="ECO:0000256" key="1">
    <source>
        <dbReference type="ARBA" id="ARBA00004173"/>
    </source>
</evidence>
<evidence type="ECO:0000256" key="4">
    <source>
        <dbReference type="ARBA" id="ARBA00023015"/>
    </source>
</evidence>
<keyword evidence="4" id="KW-0805">Transcription regulation</keyword>
<dbReference type="Pfam" id="PF01709">
    <property type="entry name" value="Transcrip_reg"/>
    <property type="match status" value="1"/>
</dbReference>
<accession>X1IPS3</accession>
<dbReference type="Gene3D" id="1.10.10.200">
    <property type="match status" value="1"/>
</dbReference>
<dbReference type="FunFam" id="3.30.70.980:FF:000002">
    <property type="entry name" value="Probable transcriptional regulatory protein YebC"/>
    <property type="match status" value="1"/>
</dbReference>
<evidence type="ECO:0008006" key="10">
    <source>
        <dbReference type="Google" id="ProtNLM"/>
    </source>
</evidence>
<protein>
    <recommendedName>
        <fullName evidence="10">Transcriptional regulatory protein</fullName>
    </recommendedName>
</protein>
<comment type="similarity">
    <text evidence="2">Belongs to the TACO1 family.</text>
</comment>
<dbReference type="InterPro" id="IPR049083">
    <property type="entry name" value="TACO1_YebC_N"/>
</dbReference>
<dbReference type="GO" id="GO:0005829">
    <property type="term" value="C:cytosol"/>
    <property type="evidence" value="ECO:0007669"/>
    <property type="project" value="TreeGrafter"/>
</dbReference>
<dbReference type="PANTHER" id="PTHR12532:SF6">
    <property type="entry name" value="TRANSCRIPTIONAL REGULATORY PROTEIN YEBC-RELATED"/>
    <property type="match status" value="1"/>
</dbReference>
<dbReference type="InterPro" id="IPR048300">
    <property type="entry name" value="TACO1_YebC-like_2nd/3rd_dom"/>
</dbReference>
<dbReference type="EMBL" id="BARU01021344">
    <property type="protein sequence ID" value="GAH59523.1"/>
    <property type="molecule type" value="Genomic_DNA"/>
</dbReference>
<evidence type="ECO:0000256" key="6">
    <source>
        <dbReference type="ARBA" id="ARBA00023163"/>
    </source>
</evidence>
<name>X1IPS3_9ZZZZ</name>
<keyword evidence="6" id="KW-0804">Transcription</keyword>
<organism evidence="9">
    <name type="scientific">marine sediment metagenome</name>
    <dbReference type="NCBI Taxonomy" id="412755"/>
    <lineage>
        <taxon>unclassified sequences</taxon>
        <taxon>metagenomes</taxon>
        <taxon>ecological metagenomes</taxon>
    </lineage>
</organism>
<keyword evidence="3" id="KW-0963">Cytoplasm</keyword>
<dbReference type="InterPro" id="IPR029072">
    <property type="entry name" value="YebC-like"/>
</dbReference>
<sequence length="251" mass="27396">MSGHSKWSSIKHQKGVTDARRGQLFTKLTREIIVAVRQGGSNPDTNYRLRLAIQKARGNNMPSDNIEKAIKRGSGTLEGASLTELVLEGYGPSGVAILVQALSDNRNRTLQDVRNTFSRSGGSLGESGCVAWLFDSKGLIAIETKDLDGEELALQAIDAGAEDVNTDNDPIEIYTKPEELEKVRAALDQKNLPIASAELSMTPKTIVELEEKAALQTLKLLDKLEGLDDVQHVFSNIDFSDSTLEKYKAQV</sequence>
<dbReference type="PANTHER" id="PTHR12532">
    <property type="entry name" value="TRANSLATIONAL ACTIVATOR OF CYTOCHROME C OXIDASE 1"/>
    <property type="match status" value="1"/>
</dbReference>
<feature type="domain" description="TACO1/YebC-like second and third" evidence="7">
    <location>
        <begin position="83"/>
        <end position="237"/>
    </location>
</feature>